<accession>A0A0R3Q482</accession>
<dbReference type="STRING" id="42155.A0A0R3Q482"/>
<feature type="compositionally biased region" description="Basic and acidic residues" evidence="1">
    <location>
        <begin position="107"/>
        <end position="118"/>
    </location>
</feature>
<reference evidence="4" key="1">
    <citation type="submission" date="2017-02" db="UniProtKB">
        <authorList>
            <consortium name="WormBaseParasite"/>
        </authorList>
    </citation>
    <scope>IDENTIFICATION</scope>
</reference>
<evidence type="ECO:0000256" key="1">
    <source>
        <dbReference type="SAM" id="MobiDB-lite"/>
    </source>
</evidence>
<gene>
    <name evidence="2" type="ORF">BTMF_LOCUS463</name>
</gene>
<evidence type="ECO:0000313" key="2">
    <source>
        <dbReference type="EMBL" id="VDO07744.1"/>
    </source>
</evidence>
<dbReference type="AlphaFoldDB" id="A0A0R3Q482"/>
<name>A0A0R3Q482_9BILA</name>
<dbReference type="Proteomes" id="UP000280834">
    <property type="component" value="Unassembled WGS sequence"/>
</dbReference>
<reference evidence="2 3" key="2">
    <citation type="submission" date="2018-11" db="EMBL/GenBank/DDBJ databases">
        <authorList>
            <consortium name="Pathogen Informatics"/>
        </authorList>
    </citation>
    <scope>NUCLEOTIDE SEQUENCE [LARGE SCALE GENOMIC DNA]</scope>
</reference>
<feature type="region of interest" description="Disordered" evidence="1">
    <location>
        <begin position="99"/>
        <end position="155"/>
    </location>
</feature>
<protein>
    <submittedName>
        <fullName evidence="4">INCENP_ARK-bind domain-containing protein</fullName>
    </submittedName>
</protein>
<evidence type="ECO:0000313" key="4">
    <source>
        <dbReference type="WBParaSite" id="BTMF_0000110401-mRNA-1"/>
    </source>
</evidence>
<dbReference type="WBParaSite" id="BTMF_0000110401-mRNA-1">
    <property type="protein sequence ID" value="BTMF_0000110401-mRNA-1"/>
    <property type="gene ID" value="BTMF_0000110401"/>
</dbReference>
<dbReference type="EMBL" id="UZAG01000245">
    <property type="protein sequence ID" value="VDO07744.1"/>
    <property type="molecule type" value="Genomic_DNA"/>
</dbReference>
<organism evidence="4">
    <name type="scientific">Brugia timori</name>
    <dbReference type="NCBI Taxonomy" id="42155"/>
    <lineage>
        <taxon>Eukaryota</taxon>
        <taxon>Metazoa</taxon>
        <taxon>Ecdysozoa</taxon>
        <taxon>Nematoda</taxon>
        <taxon>Chromadorea</taxon>
        <taxon>Rhabditida</taxon>
        <taxon>Spirurina</taxon>
        <taxon>Spiruromorpha</taxon>
        <taxon>Filarioidea</taxon>
        <taxon>Onchocercidae</taxon>
        <taxon>Brugia</taxon>
    </lineage>
</organism>
<sequence length="196" mass="22038">MASLVKQFIDSLDGQVVELPDIELADLTEDSEATWAQNKTENEQTDQWMTNFQIEFLKRRIIATQELGDERYVGQKVSSKNVFTGGRISDLAHIRFDASTGVSENPDEFHTDNQKNEEDSSDSNSIGNSTDQESFSANDNVESEEREDSELSQSKNKNVVADGVITISNDTQRGKGIFIIFIWREVQLCYKSAVVT</sequence>
<feature type="compositionally biased region" description="Polar residues" evidence="1">
    <location>
        <begin position="122"/>
        <end position="140"/>
    </location>
</feature>
<evidence type="ECO:0000313" key="3">
    <source>
        <dbReference type="Proteomes" id="UP000280834"/>
    </source>
</evidence>
<proteinExistence type="predicted"/>
<keyword evidence="3" id="KW-1185">Reference proteome</keyword>
<feature type="compositionally biased region" description="Acidic residues" evidence="1">
    <location>
        <begin position="141"/>
        <end position="150"/>
    </location>
</feature>